<gene>
    <name evidence="1" type="ORF">PCOR1329_LOCUS17415</name>
</gene>
<accession>A0ABN9R421</accession>
<dbReference type="Gene3D" id="2.60.210.10">
    <property type="entry name" value="Apoptosis, Tumor Necrosis Factor Receptor Associated Protein 2, Chain A"/>
    <property type="match status" value="1"/>
</dbReference>
<dbReference type="Proteomes" id="UP001189429">
    <property type="component" value="Unassembled WGS sequence"/>
</dbReference>
<evidence type="ECO:0000313" key="2">
    <source>
        <dbReference type="Proteomes" id="UP001189429"/>
    </source>
</evidence>
<dbReference type="SUPFAM" id="SSF49599">
    <property type="entry name" value="TRAF domain-like"/>
    <property type="match status" value="1"/>
</dbReference>
<reference evidence="1" key="1">
    <citation type="submission" date="2023-10" db="EMBL/GenBank/DDBJ databases">
        <authorList>
            <person name="Chen Y."/>
            <person name="Shah S."/>
            <person name="Dougan E. K."/>
            <person name="Thang M."/>
            <person name="Chan C."/>
        </authorList>
    </citation>
    <scope>NUCLEOTIDE SEQUENCE [LARGE SCALE GENOMIC DNA]</scope>
</reference>
<dbReference type="CDD" id="cd00121">
    <property type="entry name" value="MATH"/>
    <property type="match status" value="1"/>
</dbReference>
<feature type="non-terminal residue" evidence="1">
    <location>
        <position position="1"/>
    </location>
</feature>
<proteinExistence type="predicted"/>
<protein>
    <recommendedName>
        <fullName evidence="3">BACK domain-containing protein</fullName>
    </recommendedName>
</protein>
<evidence type="ECO:0008006" key="3">
    <source>
        <dbReference type="Google" id="ProtNLM"/>
    </source>
</evidence>
<keyword evidence="2" id="KW-1185">Reference proteome</keyword>
<dbReference type="InterPro" id="IPR002083">
    <property type="entry name" value="MATH/TRAF_dom"/>
</dbReference>
<name>A0ABN9R421_9DINO</name>
<comment type="caution">
    <text evidence="1">The sequence shown here is derived from an EMBL/GenBank/DDBJ whole genome shotgun (WGS) entry which is preliminary data.</text>
</comment>
<evidence type="ECO:0000313" key="1">
    <source>
        <dbReference type="EMBL" id="CAK0813517.1"/>
    </source>
</evidence>
<dbReference type="EMBL" id="CAUYUJ010005403">
    <property type="protein sequence ID" value="CAK0813517.1"/>
    <property type="molecule type" value="Genomic_DNA"/>
</dbReference>
<dbReference type="InterPro" id="IPR008974">
    <property type="entry name" value="TRAF-like"/>
</dbReference>
<organism evidence="1 2">
    <name type="scientific">Prorocentrum cordatum</name>
    <dbReference type="NCBI Taxonomy" id="2364126"/>
    <lineage>
        <taxon>Eukaryota</taxon>
        <taxon>Sar</taxon>
        <taxon>Alveolata</taxon>
        <taxon>Dinophyceae</taxon>
        <taxon>Prorocentrales</taxon>
        <taxon>Prorocentraceae</taxon>
        <taxon>Prorocentrum</taxon>
    </lineage>
</organism>
<sequence length="307" mass="33976">AGADLITHESAPRIAASAVGLELGGELQQEVVELCVDAMAPQFSSYAPSDLAVLPSEVFQALLLRDDLEVANEDDVFDFLRKVSGQLDSNSMSQLWRHCRLHQLSRERVLEAALIEEIPKAAIVWAMAQLRPATACKTSSCVPPWASELAACPASPRGREISFRVQCPTGFASKKSLRSRRHGPRWFRWRLLVFPLGTECTGTPRQVAAFVEVVPDADVVSTWKLKHVKYSITVVNWRDERLSVTKEHVVDFSASEVDSGWHRGWVPPETMTSCQGWLSESGELCFRARCCVRGATAVGVDLADTER</sequence>